<evidence type="ECO:0000256" key="1">
    <source>
        <dbReference type="SAM" id="MobiDB-lite"/>
    </source>
</evidence>
<feature type="compositionally biased region" description="Low complexity" evidence="1">
    <location>
        <begin position="70"/>
        <end position="90"/>
    </location>
</feature>
<evidence type="ECO:0000313" key="3">
    <source>
        <dbReference type="Proteomes" id="UP000035021"/>
    </source>
</evidence>
<dbReference type="Proteomes" id="UP000035021">
    <property type="component" value="Unassembled WGS sequence"/>
</dbReference>
<keyword evidence="3" id="KW-1185">Reference proteome</keyword>
<feature type="compositionally biased region" description="Basic and acidic residues" evidence="1">
    <location>
        <begin position="1"/>
        <end position="10"/>
    </location>
</feature>
<dbReference type="Gene3D" id="3.30.10.20">
    <property type="match status" value="1"/>
</dbReference>
<feature type="region of interest" description="Disordered" evidence="1">
    <location>
        <begin position="1"/>
        <end position="33"/>
    </location>
</feature>
<feature type="region of interest" description="Disordered" evidence="1">
    <location>
        <begin position="65"/>
        <end position="115"/>
    </location>
</feature>
<accession>A0ABQ0IN53</accession>
<sequence>MRLDSSDRTNRLSRANDSLPRRDLPFARQTQPQEIEDIMRSSFVPLAAAVSVSLAAATACGATTDERSGAAVTSPLPTTTVTETVTGTTPAPAPGPARRSQTETPPPPTTGAPIMPDVVCMNLQDAQDRIQEAGVFFSRSEDATGRRRSQILDRNWIVVGQTPSPGTPFGEGEAVLAVVKIGEPHDC</sequence>
<evidence type="ECO:0008006" key="4">
    <source>
        <dbReference type="Google" id="ProtNLM"/>
    </source>
</evidence>
<comment type="caution">
    <text evidence="2">The sequence shown here is derived from an EMBL/GenBank/DDBJ whole genome shotgun (WGS) entry which is preliminary data.</text>
</comment>
<evidence type="ECO:0000313" key="2">
    <source>
        <dbReference type="EMBL" id="GAC84988.1"/>
    </source>
</evidence>
<dbReference type="InterPro" id="IPR005543">
    <property type="entry name" value="PASTA_dom"/>
</dbReference>
<reference evidence="2 3" key="1">
    <citation type="submission" date="2013-02" db="EMBL/GenBank/DDBJ databases">
        <title>Whole genome shotgun sequence of Gordonia paraffinivorans NBRC 108238.</title>
        <authorList>
            <person name="Isaki-Nakamura S."/>
            <person name="Hosoyama A."/>
            <person name="Tsuchikane K."/>
            <person name="Ando Y."/>
            <person name="Baba S."/>
            <person name="Ohji S."/>
            <person name="Hamada M."/>
            <person name="Tamura T."/>
            <person name="Yamazoe A."/>
            <person name="Yamazaki S."/>
            <person name="Fujita N."/>
        </authorList>
    </citation>
    <scope>NUCLEOTIDE SEQUENCE [LARGE SCALE GENOMIC DNA]</scope>
    <source>
        <strain evidence="2 3">NBRC 108238</strain>
    </source>
</reference>
<organism evidence="2 3">
    <name type="scientific">Gordonia paraffinivorans NBRC 108238</name>
    <dbReference type="NCBI Taxonomy" id="1223543"/>
    <lineage>
        <taxon>Bacteria</taxon>
        <taxon>Bacillati</taxon>
        <taxon>Actinomycetota</taxon>
        <taxon>Actinomycetes</taxon>
        <taxon>Mycobacteriales</taxon>
        <taxon>Gordoniaceae</taxon>
        <taxon>Gordonia</taxon>
    </lineage>
</organism>
<dbReference type="EMBL" id="BAOQ01000028">
    <property type="protein sequence ID" value="GAC84988.1"/>
    <property type="molecule type" value="Genomic_DNA"/>
</dbReference>
<gene>
    <name evidence="2" type="ORF">GP2_028_00440</name>
</gene>
<proteinExistence type="predicted"/>
<protein>
    <recommendedName>
        <fullName evidence="4">PASTA domain-containing protein</fullName>
    </recommendedName>
</protein>
<name>A0ABQ0IN53_9ACTN</name>
<dbReference type="CDD" id="cd06577">
    <property type="entry name" value="PASTA_pknB"/>
    <property type="match status" value="1"/>
</dbReference>